<keyword evidence="4 7" id="KW-0408">Iron</keyword>
<dbReference type="Gene3D" id="3.20.20.70">
    <property type="entry name" value="Aldolase class I"/>
    <property type="match status" value="1"/>
</dbReference>
<dbReference type="Pfam" id="PF04055">
    <property type="entry name" value="Radical_SAM"/>
    <property type="match status" value="1"/>
</dbReference>
<evidence type="ECO:0000256" key="1">
    <source>
        <dbReference type="ARBA" id="ARBA00022485"/>
    </source>
</evidence>
<dbReference type="GO" id="GO:0016740">
    <property type="term" value="F:transferase activity"/>
    <property type="evidence" value="ECO:0007669"/>
    <property type="project" value="TreeGrafter"/>
</dbReference>
<evidence type="ECO:0000259" key="9">
    <source>
        <dbReference type="PROSITE" id="PS51918"/>
    </source>
</evidence>
<dbReference type="SUPFAM" id="SSF102114">
    <property type="entry name" value="Radical SAM enzymes"/>
    <property type="match status" value="1"/>
</dbReference>
<dbReference type="InterPro" id="IPR007197">
    <property type="entry name" value="rSAM"/>
</dbReference>
<evidence type="ECO:0000256" key="3">
    <source>
        <dbReference type="ARBA" id="ARBA00022723"/>
    </source>
</evidence>
<dbReference type="GO" id="GO:0044272">
    <property type="term" value="P:sulfur compound biosynthetic process"/>
    <property type="evidence" value="ECO:0007669"/>
    <property type="project" value="UniProtKB-ARBA"/>
</dbReference>
<feature type="binding site" evidence="7">
    <location>
        <position position="73"/>
    </location>
    <ligand>
        <name>[4Fe-4S] cluster</name>
        <dbReference type="ChEBI" id="CHEBI:49883"/>
        <note>4Fe-4S-S-AdoMet</note>
    </ligand>
</feature>
<dbReference type="RefSeq" id="WP_115150963.1">
    <property type="nucleotide sequence ID" value="NZ_UGPP01000001.1"/>
</dbReference>
<keyword evidence="1 7" id="KW-0004">4Fe-4S</keyword>
<dbReference type="InterPro" id="IPR010722">
    <property type="entry name" value="BATS_dom"/>
</dbReference>
<dbReference type="PANTHER" id="PTHR43726:SF1">
    <property type="entry name" value="BIOTIN SYNTHASE"/>
    <property type="match status" value="1"/>
</dbReference>
<dbReference type="InterPro" id="IPR013785">
    <property type="entry name" value="Aldolase_TIM"/>
</dbReference>
<accession>A0A378NPG6</accession>
<protein>
    <submittedName>
        <fullName evidence="10">Biotin synthase</fullName>
    </submittedName>
</protein>
<reference evidence="10 11" key="1">
    <citation type="submission" date="2018-06" db="EMBL/GenBank/DDBJ databases">
        <authorList>
            <consortium name="Pathogen Informatics"/>
            <person name="Doyle S."/>
        </authorList>
    </citation>
    <scope>NUCLEOTIDE SEQUENCE [LARGE SCALE GENOMIC DNA]</scope>
    <source>
        <strain evidence="10 11">NCTC10571</strain>
    </source>
</reference>
<keyword evidence="3" id="KW-0479">Metal-binding</keyword>
<dbReference type="PIRSF" id="PIRSF004762">
    <property type="entry name" value="CHP00423"/>
    <property type="match status" value="1"/>
</dbReference>
<evidence type="ECO:0000256" key="6">
    <source>
        <dbReference type="ARBA" id="ARBA00034078"/>
    </source>
</evidence>
<dbReference type="CDD" id="cd01335">
    <property type="entry name" value="Radical_SAM"/>
    <property type="match status" value="1"/>
</dbReference>
<dbReference type="GO" id="GO:0042364">
    <property type="term" value="P:water-soluble vitamin biosynthetic process"/>
    <property type="evidence" value="ECO:0007669"/>
    <property type="project" value="UniProtKB-ARBA"/>
</dbReference>
<dbReference type="NCBIfam" id="TIGR03956">
    <property type="entry name" value="rSAM_HydE"/>
    <property type="match status" value="1"/>
</dbReference>
<dbReference type="SFLD" id="SFLDF00348">
    <property type="entry name" value="FeFe_hydrogenase_maturase_(Hyd"/>
    <property type="match status" value="1"/>
</dbReference>
<dbReference type="InterPro" id="IPR058240">
    <property type="entry name" value="rSAM_sf"/>
</dbReference>
<comment type="cofactor">
    <cofactor evidence="7">
        <name>[4Fe-4S] cluster</name>
        <dbReference type="ChEBI" id="CHEBI:49883"/>
    </cofactor>
    <text evidence="7">Binds 1 [4Fe-4S] cluster. The cluster is coordinated with 3 cysteines and an exchangeable S-adenosyl-L-methionine.</text>
</comment>
<feature type="binding site" evidence="8">
    <location>
        <position position="148"/>
    </location>
    <ligand>
        <name>(3R)-3-methyl-D-ornithine</name>
        <dbReference type="ChEBI" id="CHEBI:64642"/>
    </ligand>
</feature>
<name>A0A378NPG6_9FIRM</name>
<dbReference type="SMART" id="SM00876">
    <property type="entry name" value="BATS"/>
    <property type="match status" value="1"/>
</dbReference>
<feature type="domain" description="Radical SAM core" evidence="9">
    <location>
        <begin position="59"/>
        <end position="281"/>
    </location>
</feature>
<evidence type="ECO:0000256" key="2">
    <source>
        <dbReference type="ARBA" id="ARBA00022691"/>
    </source>
</evidence>
<dbReference type="SFLD" id="SFLDG01280">
    <property type="entry name" value="HydE/PylB-like"/>
    <property type="match status" value="1"/>
</dbReference>
<comment type="cofactor">
    <cofactor evidence="6">
        <name>[2Fe-2S] cluster</name>
        <dbReference type="ChEBI" id="CHEBI:190135"/>
    </cofactor>
</comment>
<dbReference type="InterPro" id="IPR034422">
    <property type="entry name" value="HydE/PylB-like"/>
</dbReference>
<sequence length="357" mass="40133">METKLNSLNIIDDLVINPQFNKSKIKKLLDELSQEAYAGPLSKYLFAAARFVREKSYGHNVFLRGLIEFTNYCKNDCYYCGIRCSNHKATRYRLSLEEILLSCEIGYKNNLRTFVLQGGEDMYFSDDKMIQIIKEIKNKYPECAITLSIGEKTKASYQKYFDAGADRYLLRHETANISHYQKLHPAKMDLNNRLNCLKNLKDIGYQVGAGMMIGSPYQTLADLLNDLEFLSDFRPHMIGTGPFIPHEQTPFKDKTAGSVDLTLVILAIIRLLLPKILLPATTALATLAPNGTIKGLEAGANVIMPNISPLNIRSLYTLYNNKKITGGESLEGIIKLTNALQEHGYHVTSSRGDSLMS</sequence>
<evidence type="ECO:0000256" key="5">
    <source>
        <dbReference type="ARBA" id="ARBA00023014"/>
    </source>
</evidence>
<feature type="binding site" evidence="7">
    <location>
        <position position="77"/>
    </location>
    <ligand>
        <name>[4Fe-4S] cluster</name>
        <dbReference type="ChEBI" id="CHEBI:49883"/>
        <note>4Fe-4S-S-AdoMet</note>
    </ligand>
</feature>
<evidence type="ECO:0000313" key="10">
    <source>
        <dbReference type="EMBL" id="STY70251.1"/>
    </source>
</evidence>
<dbReference type="AlphaFoldDB" id="A0A378NPG6"/>
<dbReference type="SFLD" id="SFLDS00029">
    <property type="entry name" value="Radical_SAM"/>
    <property type="match status" value="1"/>
</dbReference>
<gene>
    <name evidence="10" type="ORF">NCTC10571_00369</name>
</gene>
<dbReference type="InterPro" id="IPR006638">
    <property type="entry name" value="Elp3/MiaA/NifB-like_rSAM"/>
</dbReference>
<dbReference type="PANTHER" id="PTHR43726">
    <property type="entry name" value="3-METHYLORNITHINE SYNTHASE"/>
    <property type="match status" value="1"/>
</dbReference>
<evidence type="ECO:0000256" key="8">
    <source>
        <dbReference type="PIRSR" id="PIRSR004762-2"/>
    </source>
</evidence>
<feature type="binding site" evidence="7">
    <location>
        <position position="80"/>
    </location>
    <ligand>
        <name>[4Fe-4S] cluster</name>
        <dbReference type="ChEBI" id="CHEBI:49883"/>
        <note>4Fe-4S-S-AdoMet</note>
    </ligand>
</feature>
<proteinExistence type="predicted"/>
<organism evidence="10 11">
    <name type="scientific">Megamonas hypermegale</name>
    <dbReference type="NCBI Taxonomy" id="158847"/>
    <lineage>
        <taxon>Bacteria</taxon>
        <taxon>Bacillati</taxon>
        <taxon>Bacillota</taxon>
        <taxon>Negativicutes</taxon>
        <taxon>Selenomonadales</taxon>
        <taxon>Selenomonadaceae</taxon>
        <taxon>Megamonas</taxon>
    </lineage>
</organism>
<dbReference type="GO" id="GO:0051539">
    <property type="term" value="F:4 iron, 4 sulfur cluster binding"/>
    <property type="evidence" value="ECO:0007669"/>
    <property type="project" value="UniProtKB-KW"/>
</dbReference>
<feature type="binding site" evidence="8">
    <location>
        <position position="173"/>
    </location>
    <ligand>
        <name>S-adenosyl-L-methionine</name>
        <dbReference type="ChEBI" id="CHEBI:59789"/>
    </ligand>
</feature>
<keyword evidence="2 7" id="KW-0949">S-adenosyl-L-methionine</keyword>
<dbReference type="EMBL" id="UGPP01000001">
    <property type="protein sequence ID" value="STY70251.1"/>
    <property type="molecule type" value="Genomic_DNA"/>
</dbReference>
<dbReference type="PROSITE" id="PS51918">
    <property type="entry name" value="RADICAL_SAM"/>
    <property type="match status" value="1"/>
</dbReference>
<evidence type="ECO:0000256" key="7">
    <source>
        <dbReference type="PIRSR" id="PIRSR004762-1"/>
    </source>
</evidence>
<dbReference type="SFLD" id="SFLDG01060">
    <property type="entry name" value="BATS_domain_containing"/>
    <property type="match status" value="1"/>
</dbReference>
<feature type="binding site" evidence="8">
    <location>
        <position position="193"/>
    </location>
    <ligand>
        <name>S-adenosyl-L-methionine</name>
        <dbReference type="ChEBI" id="CHEBI:59789"/>
    </ligand>
</feature>
<dbReference type="Proteomes" id="UP000255234">
    <property type="component" value="Unassembled WGS sequence"/>
</dbReference>
<evidence type="ECO:0000256" key="4">
    <source>
        <dbReference type="ARBA" id="ARBA00023004"/>
    </source>
</evidence>
<keyword evidence="5 7" id="KW-0411">Iron-sulfur</keyword>
<dbReference type="SMART" id="SM00729">
    <property type="entry name" value="Elp3"/>
    <property type="match status" value="1"/>
</dbReference>
<dbReference type="GO" id="GO:0046872">
    <property type="term" value="F:metal ion binding"/>
    <property type="evidence" value="ECO:0007669"/>
    <property type="project" value="UniProtKB-KW"/>
</dbReference>
<dbReference type="InterPro" id="IPR024021">
    <property type="entry name" value="FeFe-hyd_HydE_rSAM"/>
</dbReference>
<evidence type="ECO:0000313" key="11">
    <source>
        <dbReference type="Proteomes" id="UP000255234"/>
    </source>
</evidence>